<feature type="domain" description="Major facilitator superfamily (MFS) profile" evidence="7">
    <location>
        <begin position="78"/>
        <end position="466"/>
    </location>
</feature>
<dbReference type="GO" id="GO:0005886">
    <property type="term" value="C:plasma membrane"/>
    <property type="evidence" value="ECO:0007669"/>
    <property type="project" value="UniProtKB-SubCell"/>
</dbReference>
<evidence type="ECO:0000259" key="7">
    <source>
        <dbReference type="PROSITE" id="PS50850"/>
    </source>
</evidence>
<dbReference type="EMBL" id="PPTS01000003">
    <property type="protein sequence ID" value="RDB65873.1"/>
    <property type="molecule type" value="Genomic_DNA"/>
</dbReference>
<gene>
    <name evidence="8" type="ORF">C1877_07165</name>
</gene>
<feature type="transmembrane region" description="Helical" evidence="6">
    <location>
        <begin position="206"/>
        <end position="225"/>
    </location>
</feature>
<keyword evidence="2" id="KW-1003">Cell membrane</keyword>
<feature type="transmembrane region" description="Helical" evidence="6">
    <location>
        <begin position="318"/>
        <end position="342"/>
    </location>
</feature>
<dbReference type="Pfam" id="PF07690">
    <property type="entry name" value="MFS_1"/>
    <property type="match status" value="1"/>
</dbReference>
<accession>A0A369M287</accession>
<feature type="transmembrane region" description="Helical" evidence="6">
    <location>
        <begin position="374"/>
        <end position="397"/>
    </location>
</feature>
<feature type="transmembrane region" description="Helical" evidence="6">
    <location>
        <begin position="409"/>
        <end position="432"/>
    </location>
</feature>
<feature type="transmembrane region" description="Helical" evidence="6">
    <location>
        <begin position="146"/>
        <end position="170"/>
    </location>
</feature>
<keyword evidence="3 6" id="KW-0812">Transmembrane</keyword>
<organism evidence="8 9">
    <name type="scientific">Gordonibacter pamelaeae</name>
    <dbReference type="NCBI Taxonomy" id="471189"/>
    <lineage>
        <taxon>Bacteria</taxon>
        <taxon>Bacillati</taxon>
        <taxon>Actinomycetota</taxon>
        <taxon>Coriobacteriia</taxon>
        <taxon>Eggerthellales</taxon>
        <taxon>Eggerthellaceae</taxon>
        <taxon>Gordonibacter</taxon>
    </lineage>
</organism>
<sequence>MRVHGALGAVHLRRPGAVGLSATLGAGWPAPSCGLPGEVRGAFFNCDDPRGRFPCGEGSLFVETSARPRSAYQNHVLVSVLLVLAGIAVALGRFKVPSIMPAIMEQFDMDVGSASMLMSVFTLAGIFLSLPTGFLARRFGAKNMMVAAVVVMVAGTAAGALATSAEVLVLSRAVEGVALVFCGVSAPFAIRAYVAPDKVGFASGIWALWFSLGSFFGGVLTPTVFGAVGFQGTWCVMAGIALAAGGLMLLFVRPVGGGRFLERVPRAQDGAPREKMGMAGLFGRNVLLVLGGFLMFNMVLISFLSFSPTFLQGEGMDATLAGFASTLPMLVAVASSPLFGVLADKTGRLKALMVASMLVMGPCAAVLLTTAGPALWAAALVMGVVGLGAPTMFLIVYPSVVANKDAMPIAMGFLVLTQSLGQFLGSSIMPAVLGAGGWAAAGAFALVLGLVGTALLALVRLEAPAKDAAQRSK</sequence>
<protein>
    <recommendedName>
        <fullName evidence="7">Major facilitator superfamily (MFS) profile domain-containing protein</fullName>
    </recommendedName>
</protein>
<feature type="transmembrane region" description="Helical" evidence="6">
    <location>
        <begin position="231"/>
        <end position="252"/>
    </location>
</feature>
<dbReference type="PROSITE" id="PS50850">
    <property type="entry name" value="MFS"/>
    <property type="match status" value="1"/>
</dbReference>
<evidence type="ECO:0000313" key="9">
    <source>
        <dbReference type="Proteomes" id="UP000254000"/>
    </source>
</evidence>
<dbReference type="Gene3D" id="1.20.1250.20">
    <property type="entry name" value="MFS general substrate transporter like domains"/>
    <property type="match status" value="2"/>
</dbReference>
<dbReference type="SUPFAM" id="SSF103473">
    <property type="entry name" value="MFS general substrate transporter"/>
    <property type="match status" value="1"/>
</dbReference>
<dbReference type="AlphaFoldDB" id="A0A369M287"/>
<dbReference type="GO" id="GO:0022857">
    <property type="term" value="F:transmembrane transporter activity"/>
    <property type="evidence" value="ECO:0007669"/>
    <property type="project" value="InterPro"/>
</dbReference>
<dbReference type="InterPro" id="IPR036259">
    <property type="entry name" value="MFS_trans_sf"/>
</dbReference>
<evidence type="ECO:0000256" key="4">
    <source>
        <dbReference type="ARBA" id="ARBA00022989"/>
    </source>
</evidence>
<evidence type="ECO:0000256" key="3">
    <source>
        <dbReference type="ARBA" id="ARBA00022692"/>
    </source>
</evidence>
<dbReference type="OrthoDB" id="3171992at2"/>
<name>A0A369M287_9ACTN</name>
<dbReference type="InterPro" id="IPR011701">
    <property type="entry name" value="MFS"/>
</dbReference>
<feature type="transmembrane region" description="Helical" evidence="6">
    <location>
        <begin position="114"/>
        <end position="134"/>
    </location>
</feature>
<comment type="caution">
    <text evidence="8">The sequence shown here is derived from an EMBL/GenBank/DDBJ whole genome shotgun (WGS) entry which is preliminary data.</text>
</comment>
<evidence type="ECO:0000256" key="2">
    <source>
        <dbReference type="ARBA" id="ARBA00022475"/>
    </source>
</evidence>
<feature type="transmembrane region" description="Helical" evidence="6">
    <location>
        <begin position="176"/>
        <end position="194"/>
    </location>
</feature>
<keyword evidence="5 6" id="KW-0472">Membrane</keyword>
<feature type="transmembrane region" description="Helical" evidence="6">
    <location>
        <begin position="438"/>
        <end position="461"/>
    </location>
</feature>
<keyword evidence="9" id="KW-1185">Reference proteome</keyword>
<reference evidence="8 9" key="1">
    <citation type="journal article" date="2018" name="Elife">
        <title>Discovery and characterization of a prevalent human gut bacterial enzyme sufficient for the inactivation of a family of plant toxins.</title>
        <authorList>
            <person name="Koppel N."/>
            <person name="Bisanz J.E."/>
            <person name="Pandelia M.E."/>
            <person name="Turnbaugh P.J."/>
            <person name="Balskus E.P."/>
        </authorList>
    </citation>
    <scope>NUCLEOTIDE SEQUENCE [LARGE SCALE GENOMIC DNA]</scope>
    <source>
        <strain evidence="8 9">3C</strain>
    </source>
</reference>
<dbReference type="InterPro" id="IPR050189">
    <property type="entry name" value="MFS_Efflux_Transporters"/>
</dbReference>
<evidence type="ECO:0000313" key="8">
    <source>
        <dbReference type="EMBL" id="RDB65873.1"/>
    </source>
</evidence>
<dbReference type="InterPro" id="IPR020846">
    <property type="entry name" value="MFS_dom"/>
</dbReference>
<keyword evidence="4 6" id="KW-1133">Transmembrane helix</keyword>
<proteinExistence type="predicted"/>
<feature type="transmembrane region" description="Helical" evidence="6">
    <location>
        <begin position="76"/>
        <end position="94"/>
    </location>
</feature>
<dbReference type="PANTHER" id="PTHR43124:SF3">
    <property type="entry name" value="CHLORAMPHENICOL EFFLUX PUMP RV0191"/>
    <property type="match status" value="1"/>
</dbReference>
<evidence type="ECO:0000256" key="6">
    <source>
        <dbReference type="SAM" id="Phobius"/>
    </source>
</evidence>
<dbReference type="PANTHER" id="PTHR43124">
    <property type="entry name" value="PURINE EFFLUX PUMP PBUE"/>
    <property type="match status" value="1"/>
</dbReference>
<evidence type="ECO:0000256" key="5">
    <source>
        <dbReference type="ARBA" id="ARBA00023136"/>
    </source>
</evidence>
<dbReference type="CDD" id="cd06174">
    <property type="entry name" value="MFS"/>
    <property type="match status" value="1"/>
</dbReference>
<feature type="transmembrane region" description="Helical" evidence="6">
    <location>
        <begin position="349"/>
        <end position="368"/>
    </location>
</feature>
<dbReference type="Proteomes" id="UP000254000">
    <property type="component" value="Unassembled WGS sequence"/>
</dbReference>
<evidence type="ECO:0000256" key="1">
    <source>
        <dbReference type="ARBA" id="ARBA00004651"/>
    </source>
</evidence>
<comment type="subcellular location">
    <subcellularLocation>
        <location evidence="1">Cell membrane</location>
        <topology evidence="1">Multi-pass membrane protein</topology>
    </subcellularLocation>
</comment>
<feature type="transmembrane region" description="Helical" evidence="6">
    <location>
        <begin position="285"/>
        <end position="306"/>
    </location>
</feature>